<keyword evidence="1" id="KW-0812">Transmembrane</keyword>
<evidence type="ECO:0000313" key="3">
    <source>
        <dbReference type="Proteomes" id="UP000568106"/>
    </source>
</evidence>
<sequence length="385" mass="40374">MRIYESFSRRGIDAPLLRQGSRSGWSKTFTAVTLLVWLLVCATGVGLAQHRDGDDAFLPSPVRSVSTVPSNGDVNPYGVAFVGDNFQAGSGPLKRGDILVSNFNNSMNQQGTGTTIVRVPKSGSPTVFFQGKKPLGLSTALGTLQVGFVVVGNAPTVDGTAATAGPGSLLVINNQGKLIQTITNAAIQGPWDMALVDGGDRAIAFVSNALTGTVIRMDFKVSSGGLTLRSTKTIASGYIHRGDPVTLFVAPTGLVYDDRRDVLFVASTGDNAVFAVWDAADRQMDGGLGTVVYQDNVHLHGALGLAMAPNGHLLVTNNDGINPDANQPSEIVEFTTDGRFVKQIPVDPAQGGSFGLAVRTTEDKAILAAVDDNTATLTIWTLNSE</sequence>
<protein>
    <submittedName>
        <fullName evidence="2">Uncharacterized protein</fullName>
    </submittedName>
</protein>
<accession>A0A7W8MQJ8</accession>
<gene>
    <name evidence="2" type="ORF">HDF09_000560</name>
</gene>
<dbReference type="AlphaFoldDB" id="A0A7W8MQJ8"/>
<comment type="caution">
    <text evidence="2">The sequence shown here is derived from an EMBL/GenBank/DDBJ whole genome shotgun (WGS) entry which is preliminary data.</text>
</comment>
<evidence type="ECO:0000256" key="1">
    <source>
        <dbReference type="SAM" id="Phobius"/>
    </source>
</evidence>
<reference evidence="2" key="1">
    <citation type="submission" date="2020-08" db="EMBL/GenBank/DDBJ databases">
        <title>Genomic Encyclopedia of Type Strains, Phase IV (KMG-V): Genome sequencing to study the core and pangenomes of soil and plant-associated prokaryotes.</title>
        <authorList>
            <person name="Whitman W."/>
        </authorList>
    </citation>
    <scope>NUCLEOTIDE SEQUENCE [LARGE SCALE GENOMIC DNA]</scope>
    <source>
        <strain evidence="2">M8UP27</strain>
    </source>
</reference>
<keyword evidence="1" id="KW-1133">Transmembrane helix</keyword>
<dbReference type="SUPFAM" id="SSF75011">
    <property type="entry name" value="3-carboxy-cis,cis-mucoante lactonizing enzyme"/>
    <property type="match status" value="1"/>
</dbReference>
<feature type="transmembrane region" description="Helical" evidence="1">
    <location>
        <begin position="28"/>
        <end position="48"/>
    </location>
</feature>
<keyword evidence="1" id="KW-0472">Membrane</keyword>
<organism evidence="2 3">
    <name type="scientific">Tunturiibacter empetritectus</name>
    <dbReference type="NCBI Taxonomy" id="3069691"/>
    <lineage>
        <taxon>Bacteria</taxon>
        <taxon>Pseudomonadati</taxon>
        <taxon>Acidobacteriota</taxon>
        <taxon>Terriglobia</taxon>
        <taxon>Terriglobales</taxon>
        <taxon>Acidobacteriaceae</taxon>
        <taxon>Tunturiibacter</taxon>
    </lineage>
</organism>
<dbReference type="Gene3D" id="2.120.10.30">
    <property type="entry name" value="TolB, C-terminal domain"/>
    <property type="match status" value="1"/>
</dbReference>
<dbReference type="InterPro" id="IPR011042">
    <property type="entry name" value="6-blade_b-propeller_TolB-like"/>
</dbReference>
<name>A0A7W8MQJ8_9BACT</name>
<dbReference type="Proteomes" id="UP000568106">
    <property type="component" value="Unassembled WGS sequence"/>
</dbReference>
<dbReference type="EMBL" id="JACHDY010000001">
    <property type="protein sequence ID" value="MBB5315910.1"/>
    <property type="molecule type" value="Genomic_DNA"/>
</dbReference>
<evidence type="ECO:0000313" key="2">
    <source>
        <dbReference type="EMBL" id="MBB5315910.1"/>
    </source>
</evidence>
<keyword evidence="3" id="KW-1185">Reference proteome</keyword>
<proteinExistence type="predicted"/>